<name>A0A1G4KCJ8_9SACH</name>
<evidence type="ECO:0000256" key="3">
    <source>
        <dbReference type="SAM" id="MobiDB-lite"/>
    </source>
</evidence>
<accession>A0A1G4KCJ8</accession>
<dbReference type="PANTHER" id="PTHR22602">
    <property type="entry name" value="TRANSFERASE CAF17, MITOCHONDRIAL-RELATED"/>
    <property type="match status" value="1"/>
</dbReference>
<protein>
    <submittedName>
        <fullName evidence="4">LAMI_0G15918g1_1</fullName>
    </submittedName>
</protein>
<keyword evidence="5" id="KW-1185">Reference proteome</keyword>
<evidence type="ECO:0000313" key="5">
    <source>
        <dbReference type="Proteomes" id="UP000191024"/>
    </source>
</evidence>
<dbReference type="PANTHER" id="PTHR22602:SF0">
    <property type="entry name" value="TRANSFERASE CAF17, MITOCHONDRIAL-RELATED"/>
    <property type="match status" value="1"/>
</dbReference>
<dbReference type="GO" id="GO:0005759">
    <property type="term" value="C:mitochondrial matrix"/>
    <property type="evidence" value="ECO:0007669"/>
    <property type="project" value="UniProtKB-SubCell"/>
</dbReference>
<evidence type="ECO:0000313" key="4">
    <source>
        <dbReference type="EMBL" id="SCV02102.1"/>
    </source>
</evidence>
<dbReference type="SUPFAM" id="SSF103025">
    <property type="entry name" value="Folate-binding domain"/>
    <property type="match status" value="1"/>
</dbReference>
<dbReference type="Proteomes" id="UP000191024">
    <property type="component" value="Chromosome G"/>
</dbReference>
<proteinExistence type="inferred from homology"/>
<dbReference type="Gene3D" id="2.40.30.160">
    <property type="match status" value="1"/>
</dbReference>
<dbReference type="STRING" id="1230905.A0A1G4KCJ8"/>
<sequence>MARVAAVKGYTNLISAVRNYSDTQKITKASVKYCALPQKSYIKVRGPDSVPFLNGLTTSKLLPLYVKKNLTTIGSDETSKLIDIKDYDYIKGNAGLFNEFGEDGPYISRFGTYTGFLNSKGKLLTDSIIYPTPVWPEDVYANKFPRFLLELDQSVIPRMSAILETHKLLRKVKIEVASPAEFNTWHLSIKLPLPAPKEMNPWIENLVVPSESLKTPDIALQFARHVLSMLFQGNEHKVCGMYLEKRLQNVLYEDPEAPQDFRVVTSPEVEDIASIFNFEMMPFQFDCSEISVSEARRTRYKHGLLDSLSDFKAESLLPLEMNFDYLPNAVSFDKGCYVGQELTARTYATGVLRKRCVAVRIDNFAKLTSSTRNTYFDIKSSQTSSRPVDSAPSPFQNAKAGARNRRQKPAGTLLCHEKDFGVALLRTEFFKSLFSRGENGDFYIEEPVSGDKITIIPQKPFWYDDWLDENQDTL</sequence>
<gene>
    <name evidence="4" type="ORF">LAMI_0G15918G</name>
</gene>
<dbReference type="EMBL" id="LT598469">
    <property type="protein sequence ID" value="SCV02102.1"/>
    <property type="molecule type" value="Genomic_DNA"/>
</dbReference>
<dbReference type="GO" id="GO:0016226">
    <property type="term" value="P:iron-sulfur cluster assembly"/>
    <property type="evidence" value="ECO:0007669"/>
    <property type="project" value="TreeGrafter"/>
</dbReference>
<organism evidence="4 5">
    <name type="scientific">Lachancea mirantina</name>
    <dbReference type="NCBI Taxonomy" id="1230905"/>
    <lineage>
        <taxon>Eukaryota</taxon>
        <taxon>Fungi</taxon>
        <taxon>Dikarya</taxon>
        <taxon>Ascomycota</taxon>
        <taxon>Saccharomycotina</taxon>
        <taxon>Saccharomycetes</taxon>
        <taxon>Saccharomycetales</taxon>
        <taxon>Saccharomycetaceae</taxon>
        <taxon>Lachancea</taxon>
    </lineage>
</organism>
<evidence type="ECO:0000256" key="2">
    <source>
        <dbReference type="ARBA" id="ARBA00093447"/>
    </source>
</evidence>
<comment type="subcellular location">
    <subcellularLocation>
        <location evidence="1">Mitochondrion matrix</location>
    </subcellularLocation>
</comment>
<evidence type="ECO:0000256" key="1">
    <source>
        <dbReference type="ARBA" id="ARBA00004305"/>
    </source>
</evidence>
<dbReference type="InterPro" id="IPR045179">
    <property type="entry name" value="YgfZ/GcvT"/>
</dbReference>
<feature type="region of interest" description="Disordered" evidence="3">
    <location>
        <begin position="379"/>
        <end position="407"/>
    </location>
</feature>
<comment type="similarity">
    <text evidence="2">Belongs to the GcvT family. CAF17/IBA57 subfamily.</text>
</comment>
<dbReference type="InterPro" id="IPR017703">
    <property type="entry name" value="YgfZ/GCV_T_CS"/>
</dbReference>
<dbReference type="AlphaFoldDB" id="A0A1G4KCJ8"/>
<dbReference type="OrthoDB" id="191995at2759"/>
<reference evidence="4 5" key="1">
    <citation type="submission" date="2016-03" db="EMBL/GenBank/DDBJ databases">
        <authorList>
            <person name="Devillers H."/>
        </authorList>
    </citation>
    <scope>NUCLEOTIDE SEQUENCE [LARGE SCALE GENOMIC DNA]</scope>
    <source>
        <strain evidence="4">CBS 11717</strain>
    </source>
</reference>
<dbReference type="NCBIfam" id="TIGR03317">
    <property type="entry name" value="ygfZ_signature"/>
    <property type="match status" value="1"/>
</dbReference>